<keyword evidence="3" id="KW-1185">Reference proteome</keyword>
<proteinExistence type="predicted"/>
<reference evidence="2 3" key="1">
    <citation type="submission" date="2020-08" db="EMBL/GenBank/DDBJ databases">
        <title>Sequencing the genomes of 1000 actinobacteria strains.</title>
        <authorList>
            <person name="Klenk H.-P."/>
        </authorList>
    </citation>
    <scope>NUCLEOTIDE SEQUENCE [LARGE SCALE GENOMIC DNA]</scope>
    <source>
        <strain evidence="2 3">DSM 43582</strain>
    </source>
</reference>
<dbReference type="EC" id="3.1.1.45" evidence="2"/>
<evidence type="ECO:0000313" key="2">
    <source>
        <dbReference type="EMBL" id="MBB5918540.1"/>
    </source>
</evidence>
<keyword evidence="2" id="KW-0378">Hydrolase</keyword>
<protein>
    <submittedName>
        <fullName evidence="2">Carboxymethylenebutenolidase</fullName>
        <ecNumber evidence="2">3.1.1.45</ecNumber>
    </submittedName>
</protein>
<dbReference type="InterPro" id="IPR029058">
    <property type="entry name" value="AB_hydrolase_fold"/>
</dbReference>
<feature type="domain" description="Dienelactone hydrolase" evidence="1">
    <location>
        <begin position="19"/>
        <end position="250"/>
    </location>
</feature>
<accession>A0A7W9UN75</accession>
<dbReference type="AlphaFoldDB" id="A0A7W9UN75"/>
<evidence type="ECO:0000313" key="3">
    <source>
        <dbReference type="Proteomes" id="UP000540412"/>
    </source>
</evidence>
<gene>
    <name evidence="2" type="ORF">BJY24_007452</name>
</gene>
<dbReference type="InterPro" id="IPR002925">
    <property type="entry name" value="Dienelactn_hydro"/>
</dbReference>
<organism evidence="2 3">
    <name type="scientific">Nocardia transvalensis</name>
    <dbReference type="NCBI Taxonomy" id="37333"/>
    <lineage>
        <taxon>Bacteria</taxon>
        <taxon>Bacillati</taxon>
        <taxon>Actinomycetota</taxon>
        <taxon>Actinomycetes</taxon>
        <taxon>Mycobacteriales</taxon>
        <taxon>Nocardiaceae</taxon>
        <taxon>Nocardia</taxon>
    </lineage>
</organism>
<dbReference type="SUPFAM" id="SSF53474">
    <property type="entry name" value="alpha/beta-Hydrolases"/>
    <property type="match status" value="1"/>
</dbReference>
<name>A0A7W9UN75_9NOCA</name>
<evidence type="ECO:0000259" key="1">
    <source>
        <dbReference type="Pfam" id="PF01738"/>
    </source>
</evidence>
<dbReference type="RefSeq" id="WP_051163369.1">
    <property type="nucleotide sequence ID" value="NZ_JACHIT010000002.1"/>
</dbReference>
<dbReference type="Proteomes" id="UP000540412">
    <property type="component" value="Unassembled WGS sequence"/>
</dbReference>
<dbReference type="Pfam" id="PF01738">
    <property type="entry name" value="DLH"/>
    <property type="match status" value="1"/>
</dbReference>
<dbReference type="PANTHER" id="PTHR46623">
    <property type="entry name" value="CARBOXYMETHYLENEBUTENOLIDASE-RELATED"/>
    <property type="match status" value="1"/>
</dbReference>
<comment type="caution">
    <text evidence="2">The sequence shown here is derived from an EMBL/GenBank/DDBJ whole genome shotgun (WGS) entry which is preliminary data.</text>
</comment>
<dbReference type="InterPro" id="IPR051049">
    <property type="entry name" value="Dienelactone_hydrolase-like"/>
</dbReference>
<sequence length="253" mass="27395">MAHEITTRRVDIEVEGSPMAAYVARPAGEDAFPVVLVGAELWGLTPEVRAIVDRVAALGYVAVAVNVYHRLGPRTAEGLTESAENRALAFEWLGQLTRDGVEADLRAALAHVREHAGASGRTGLLGFSLGGHLAYFAATRLDIAAAAIYYPGWLTESGTALSKPDPLLAHTGEIAQRDVRILMLFAELDHVIDAAQRDHIATALTEAGVRHDLVVYPGAHHAFFFPGREPYNEPAATDSWTRTTELFATELHR</sequence>
<dbReference type="PANTHER" id="PTHR46623:SF6">
    <property type="entry name" value="ALPHA_BETA-HYDROLASES SUPERFAMILY PROTEIN"/>
    <property type="match status" value="1"/>
</dbReference>
<dbReference type="GO" id="GO:0008806">
    <property type="term" value="F:carboxymethylenebutenolidase activity"/>
    <property type="evidence" value="ECO:0007669"/>
    <property type="project" value="UniProtKB-EC"/>
</dbReference>
<dbReference type="Gene3D" id="3.40.50.1820">
    <property type="entry name" value="alpha/beta hydrolase"/>
    <property type="match status" value="1"/>
</dbReference>
<dbReference type="EMBL" id="JACHIT010000002">
    <property type="protein sequence ID" value="MBB5918540.1"/>
    <property type="molecule type" value="Genomic_DNA"/>
</dbReference>